<dbReference type="Pfam" id="PF02558">
    <property type="entry name" value="ApbA"/>
    <property type="match status" value="1"/>
</dbReference>
<gene>
    <name evidence="11" type="ORF">NG895_08245</name>
</gene>
<dbReference type="Pfam" id="PF08546">
    <property type="entry name" value="ApbA_C"/>
    <property type="match status" value="1"/>
</dbReference>
<protein>
    <recommendedName>
        <fullName evidence="4">2-dehydropantoate 2-reductase</fullName>
        <ecNumber evidence="3">1.1.1.169</ecNumber>
    </recommendedName>
    <alternativeName>
        <fullName evidence="7">Ketopantoate reductase</fullName>
    </alternativeName>
</protein>
<dbReference type="NCBIfam" id="TIGR00745">
    <property type="entry name" value="apbA_panE"/>
    <property type="match status" value="1"/>
</dbReference>
<evidence type="ECO:0000256" key="6">
    <source>
        <dbReference type="ARBA" id="ARBA00023002"/>
    </source>
</evidence>
<evidence type="ECO:0000259" key="9">
    <source>
        <dbReference type="Pfam" id="PF02558"/>
    </source>
</evidence>
<dbReference type="RefSeq" id="WP_252851998.1">
    <property type="nucleotide sequence ID" value="NZ_JAMXLR010000026.1"/>
</dbReference>
<evidence type="ECO:0000256" key="4">
    <source>
        <dbReference type="ARBA" id="ARBA00019465"/>
    </source>
</evidence>
<dbReference type="GO" id="GO:0015940">
    <property type="term" value="P:pantothenate biosynthetic process"/>
    <property type="evidence" value="ECO:0007669"/>
    <property type="project" value="InterPro"/>
</dbReference>
<comment type="catalytic activity">
    <reaction evidence="8">
        <text>(R)-pantoate + NADP(+) = 2-dehydropantoate + NADPH + H(+)</text>
        <dbReference type="Rhea" id="RHEA:16233"/>
        <dbReference type="ChEBI" id="CHEBI:11561"/>
        <dbReference type="ChEBI" id="CHEBI:15378"/>
        <dbReference type="ChEBI" id="CHEBI:15980"/>
        <dbReference type="ChEBI" id="CHEBI:57783"/>
        <dbReference type="ChEBI" id="CHEBI:58349"/>
        <dbReference type="EC" id="1.1.1.169"/>
    </reaction>
</comment>
<dbReference type="InterPro" id="IPR050838">
    <property type="entry name" value="Ketopantoate_reductase"/>
</dbReference>
<evidence type="ECO:0000313" key="11">
    <source>
        <dbReference type="EMBL" id="MCO6043896.1"/>
    </source>
</evidence>
<dbReference type="Proteomes" id="UP001155241">
    <property type="component" value="Unassembled WGS sequence"/>
</dbReference>
<dbReference type="SUPFAM" id="SSF48179">
    <property type="entry name" value="6-phosphogluconate dehydrogenase C-terminal domain-like"/>
    <property type="match status" value="1"/>
</dbReference>
<dbReference type="SUPFAM" id="SSF51735">
    <property type="entry name" value="NAD(P)-binding Rossmann-fold domains"/>
    <property type="match status" value="1"/>
</dbReference>
<evidence type="ECO:0000256" key="5">
    <source>
        <dbReference type="ARBA" id="ARBA00022857"/>
    </source>
</evidence>
<dbReference type="InterPro" id="IPR036291">
    <property type="entry name" value="NAD(P)-bd_dom_sf"/>
</dbReference>
<comment type="pathway">
    <text evidence="1">Cofactor biosynthesis; (R)-pantothenate biosynthesis; (R)-pantoate from 3-methyl-2-oxobutanoate: step 2/2.</text>
</comment>
<dbReference type="Gene3D" id="1.10.1040.10">
    <property type="entry name" value="N-(1-d-carboxylethyl)-l-norvaline Dehydrogenase, domain 2"/>
    <property type="match status" value="1"/>
</dbReference>
<dbReference type="EMBL" id="JAMXLR010000026">
    <property type="protein sequence ID" value="MCO6043896.1"/>
    <property type="molecule type" value="Genomic_DNA"/>
</dbReference>
<dbReference type="InterPro" id="IPR013752">
    <property type="entry name" value="KPA_reductase"/>
</dbReference>
<name>A0A9X2FDJ5_9BACT</name>
<evidence type="ECO:0000259" key="10">
    <source>
        <dbReference type="Pfam" id="PF08546"/>
    </source>
</evidence>
<comment type="similarity">
    <text evidence="2">Belongs to the ketopantoate reductase family.</text>
</comment>
<evidence type="ECO:0000256" key="8">
    <source>
        <dbReference type="ARBA" id="ARBA00048793"/>
    </source>
</evidence>
<dbReference type="InterPro" id="IPR013328">
    <property type="entry name" value="6PGD_dom2"/>
</dbReference>
<dbReference type="AlphaFoldDB" id="A0A9X2FDJ5"/>
<reference evidence="11" key="1">
    <citation type="submission" date="2022-06" db="EMBL/GenBank/DDBJ databases">
        <title>Aeoliella straminimaris, a novel planctomycete from sediments.</title>
        <authorList>
            <person name="Vitorino I.R."/>
            <person name="Lage O.M."/>
        </authorList>
    </citation>
    <scope>NUCLEOTIDE SEQUENCE</scope>
    <source>
        <strain evidence="11">ICT_H6.2</strain>
    </source>
</reference>
<sequence length="351" mass="37808">MKVSFLGAGAIGSMFAALLRKHAPELDVLVVVRGAHGQAISERGEIEIVGPWGEERVPIAWSFDPQDVAGSDIVFVTVKSQATQAALQQAQTALGDALVVSIQNGINDAQYGGFVPLERLVMGMTTTNMAVLEPGRVSMQLDGCTLFGPATGSSGTTGAQQVVELLRRIQVSGLDFAVERNVLGVRYNKLTINALGYASCLSASNFITEALAYRPWRLGVGRPIVEECRKVFSAGGIEITKIPGRSDLSRIVNLMHALNMPILGKMVQMAIKGKFERSPIVFSLYQDLKKGKPTEVDHINGQIVRLAESVGTTAPVNAEIVAMTHELEEKSGDTFFSRQDVIDRITKLTAI</sequence>
<evidence type="ECO:0000256" key="3">
    <source>
        <dbReference type="ARBA" id="ARBA00013014"/>
    </source>
</evidence>
<feature type="domain" description="Ketopantoate reductase C-terminal" evidence="10">
    <location>
        <begin position="181"/>
        <end position="328"/>
    </location>
</feature>
<evidence type="ECO:0000256" key="7">
    <source>
        <dbReference type="ARBA" id="ARBA00032024"/>
    </source>
</evidence>
<dbReference type="PANTHER" id="PTHR43765">
    <property type="entry name" value="2-DEHYDROPANTOATE 2-REDUCTASE-RELATED"/>
    <property type="match status" value="1"/>
</dbReference>
<dbReference type="InterPro" id="IPR013332">
    <property type="entry name" value="KPR_N"/>
</dbReference>
<dbReference type="GO" id="GO:0050661">
    <property type="term" value="F:NADP binding"/>
    <property type="evidence" value="ECO:0007669"/>
    <property type="project" value="TreeGrafter"/>
</dbReference>
<evidence type="ECO:0000313" key="12">
    <source>
        <dbReference type="Proteomes" id="UP001155241"/>
    </source>
</evidence>
<evidence type="ECO:0000256" key="2">
    <source>
        <dbReference type="ARBA" id="ARBA00007870"/>
    </source>
</evidence>
<dbReference type="Gene3D" id="3.40.50.720">
    <property type="entry name" value="NAD(P)-binding Rossmann-like Domain"/>
    <property type="match status" value="1"/>
</dbReference>
<proteinExistence type="inferred from homology"/>
<feature type="domain" description="Ketopantoate reductase N-terminal" evidence="9">
    <location>
        <begin position="5"/>
        <end position="150"/>
    </location>
</feature>
<evidence type="ECO:0000256" key="1">
    <source>
        <dbReference type="ARBA" id="ARBA00004994"/>
    </source>
</evidence>
<dbReference type="InterPro" id="IPR008927">
    <property type="entry name" value="6-PGluconate_DH-like_C_sf"/>
</dbReference>
<dbReference type="InterPro" id="IPR003710">
    <property type="entry name" value="ApbA"/>
</dbReference>
<dbReference type="EC" id="1.1.1.169" evidence="3"/>
<dbReference type="GO" id="GO:0008677">
    <property type="term" value="F:2-dehydropantoate 2-reductase activity"/>
    <property type="evidence" value="ECO:0007669"/>
    <property type="project" value="UniProtKB-EC"/>
</dbReference>
<keyword evidence="12" id="KW-1185">Reference proteome</keyword>
<organism evidence="11 12">
    <name type="scientific">Aeoliella straminimaris</name>
    <dbReference type="NCBI Taxonomy" id="2954799"/>
    <lineage>
        <taxon>Bacteria</taxon>
        <taxon>Pseudomonadati</taxon>
        <taxon>Planctomycetota</taxon>
        <taxon>Planctomycetia</taxon>
        <taxon>Pirellulales</taxon>
        <taxon>Lacipirellulaceae</taxon>
        <taxon>Aeoliella</taxon>
    </lineage>
</organism>
<accession>A0A9X2FDJ5</accession>
<comment type="caution">
    <text evidence="11">The sequence shown here is derived from an EMBL/GenBank/DDBJ whole genome shotgun (WGS) entry which is preliminary data.</text>
</comment>
<keyword evidence="5" id="KW-0521">NADP</keyword>
<dbReference type="PANTHER" id="PTHR43765:SF2">
    <property type="entry name" value="2-DEHYDROPANTOATE 2-REDUCTASE"/>
    <property type="match status" value="1"/>
</dbReference>
<dbReference type="GO" id="GO:0005737">
    <property type="term" value="C:cytoplasm"/>
    <property type="evidence" value="ECO:0007669"/>
    <property type="project" value="TreeGrafter"/>
</dbReference>
<keyword evidence="6 11" id="KW-0560">Oxidoreductase</keyword>